<reference evidence="1 2" key="1">
    <citation type="journal article" date="2019" name="Commun. Biol.">
        <title>The bagworm genome reveals a unique fibroin gene that provides high tensile strength.</title>
        <authorList>
            <person name="Kono N."/>
            <person name="Nakamura H."/>
            <person name="Ohtoshi R."/>
            <person name="Tomita M."/>
            <person name="Numata K."/>
            <person name="Arakawa K."/>
        </authorList>
    </citation>
    <scope>NUCLEOTIDE SEQUENCE [LARGE SCALE GENOMIC DNA]</scope>
</reference>
<keyword evidence="2" id="KW-1185">Reference proteome</keyword>
<proteinExistence type="predicted"/>
<protein>
    <submittedName>
        <fullName evidence="1">Uncharacterized protein</fullName>
    </submittedName>
</protein>
<sequence length="79" mass="8728">MDARNPRGVTCALPASFEEIGYLMDRDWADKGNSVQLLKSVFYCNCDRSKQTLECTRSSGKTIPTTAYVLIPCADSSET</sequence>
<comment type="caution">
    <text evidence="1">The sequence shown here is derived from an EMBL/GenBank/DDBJ whole genome shotgun (WGS) entry which is preliminary data.</text>
</comment>
<evidence type="ECO:0000313" key="2">
    <source>
        <dbReference type="Proteomes" id="UP000299102"/>
    </source>
</evidence>
<name>A0A4C1U6H3_EUMVA</name>
<dbReference type="AlphaFoldDB" id="A0A4C1U6H3"/>
<gene>
    <name evidence="1" type="ORF">EVAR_7189_1</name>
</gene>
<dbReference type="Proteomes" id="UP000299102">
    <property type="component" value="Unassembled WGS sequence"/>
</dbReference>
<evidence type="ECO:0000313" key="1">
    <source>
        <dbReference type="EMBL" id="GBP21972.1"/>
    </source>
</evidence>
<dbReference type="EMBL" id="BGZK01000134">
    <property type="protein sequence ID" value="GBP21972.1"/>
    <property type="molecule type" value="Genomic_DNA"/>
</dbReference>
<organism evidence="1 2">
    <name type="scientific">Eumeta variegata</name>
    <name type="common">Bagworm moth</name>
    <name type="synonym">Eumeta japonica</name>
    <dbReference type="NCBI Taxonomy" id="151549"/>
    <lineage>
        <taxon>Eukaryota</taxon>
        <taxon>Metazoa</taxon>
        <taxon>Ecdysozoa</taxon>
        <taxon>Arthropoda</taxon>
        <taxon>Hexapoda</taxon>
        <taxon>Insecta</taxon>
        <taxon>Pterygota</taxon>
        <taxon>Neoptera</taxon>
        <taxon>Endopterygota</taxon>
        <taxon>Lepidoptera</taxon>
        <taxon>Glossata</taxon>
        <taxon>Ditrysia</taxon>
        <taxon>Tineoidea</taxon>
        <taxon>Psychidae</taxon>
        <taxon>Oiketicinae</taxon>
        <taxon>Eumeta</taxon>
    </lineage>
</organism>
<accession>A0A4C1U6H3</accession>